<dbReference type="AlphaFoldDB" id="A0A7Y6DY62"/>
<dbReference type="Gene3D" id="3.40.50.720">
    <property type="entry name" value="NAD(P)-binding Rossmann-like Domain"/>
    <property type="match status" value="1"/>
</dbReference>
<dbReference type="PANTHER" id="PTHR33303">
    <property type="entry name" value="CYTOPLASMIC PROTEIN-RELATED"/>
    <property type="match status" value="1"/>
</dbReference>
<name>A0A7Y6DY62_9CELL</name>
<reference evidence="2 3" key="1">
    <citation type="submission" date="2020-05" db="EMBL/GenBank/DDBJ databases">
        <title>Genome Sequencing of Type Strains.</title>
        <authorList>
            <person name="Lemaire J.F."/>
            <person name="Inderbitzin P."/>
            <person name="Gregorio O.A."/>
            <person name="Collins S.B."/>
            <person name="Wespe N."/>
            <person name="Knight-Connoni V."/>
        </authorList>
    </citation>
    <scope>NUCLEOTIDE SEQUENCE [LARGE SCALE GENOMIC DNA]</scope>
    <source>
        <strain evidence="2 3">ATCC 25174</strain>
    </source>
</reference>
<dbReference type="InterPro" id="IPR003781">
    <property type="entry name" value="CoA-bd"/>
</dbReference>
<evidence type="ECO:0000313" key="3">
    <source>
        <dbReference type="Proteomes" id="UP000565724"/>
    </source>
</evidence>
<evidence type="ECO:0000313" key="2">
    <source>
        <dbReference type="EMBL" id="NUU17722.1"/>
    </source>
</evidence>
<evidence type="ECO:0000259" key="1">
    <source>
        <dbReference type="SMART" id="SM00881"/>
    </source>
</evidence>
<dbReference type="SMART" id="SM00881">
    <property type="entry name" value="CoA_binding"/>
    <property type="match status" value="1"/>
</dbReference>
<dbReference type="RefSeq" id="WP_175347669.1">
    <property type="nucleotide sequence ID" value="NZ_JABMCI010000063.1"/>
</dbReference>
<keyword evidence="3" id="KW-1185">Reference proteome</keyword>
<dbReference type="Proteomes" id="UP000565724">
    <property type="component" value="Unassembled WGS sequence"/>
</dbReference>
<protein>
    <submittedName>
        <fullName evidence="2">CoA-binding protein</fullName>
    </submittedName>
</protein>
<organism evidence="2 3">
    <name type="scientific">Cellulomonas humilata</name>
    <dbReference type="NCBI Taxonomy" id="144055"/>
    <lineage>
        <taxon>Bacteria</taxon>
        <taxon>Bacillati</taxon>
        <taxon>Actinomycetota</taxon>
        <taxon>Actinomycetes</taxon>
        <taxon>Micrococcales</taxon>
        <taxon>Cellulomonadaceae</taxon>
        <taxon>Cellulomonas</taxon>
    </lineage>
</organism>
<proteinExistence type="predicted"/>
<dbReference type="Pfam" id="PF13380">
    <property type="entry name" value="CoA_binding_2"/>
    <property type="match status" value="1"/>
</dbReference>
<dbReference type="InterPro" id="IPR036291">
    <property type="entry name" value="NAD(P)-bd_dom_sf"/>
</dbReference>
<dbReference type="PANTHER" id="PTHR33303:SF2">
    <property type="entry name" value="COA-BINDING DOMAIN-CONTAINING PROTEIN"/>
    <property type="match status" value="1"/>
</dbReference>
<sequence length="137" mass="14279">MVHRNNPDVIARLMTTPGRWAVVGLSTNTSRAAYGVARYVQSHGHEIVPVHPRAETVHGAAGVRTLAEVDGPVDVVDVFVNSTLAGAVVDQAIAVGARAVWLQLGVVDEDAAARARAAGLDVVMDTCPAIEGPRLGL</sequence>
<dbReference type="SUPFAM" id="SSF51735">
    <property type="entry name" value="NAD(P)-binding Rossmann-fold domains"/>
    <property type="match status" value="1"/>
</dbReference>
<comment type="caution">
    <text evidence="2">The sequence shown here is derived from an EMBL/GenBank/DDBJ whole genome shotgun (WGS) entry which is preliminary data.</text>
</comment>
<gene>
    <name evidence="2" type="ORF">HP550_10730</name>
</gene>
<accession>A0A7Y6DY62</accession>
<dbReference type="EMBL" id="JABMCI010000063">
    <property type="protein sequence ID" value="NUU17722.1"/>
    <property type="molecule type" value="Genomic_DNA"/>
</dbReference>
<feature type="domain" description="CoA-binding" evidence="1">
    <location>
        <begin position="14"/>
        <end position="106"/>
    </location>
</feature>